<evidence type="ECO:0000313" key="3">
    <source>
        <dbReference type="Proteomes" id="UP000046392"/>
    </source>
</evidence>
<feature type="compositionally biased region" description="Acidic residues" evidence="1">
    <location>
        <begin position="34"/>
        <end position="53"/>
    </location>
</feature>
<dbReference type="STRING" id="174720.A0A0N5B7M4"/>
<feature type="region of interest" description="Disordered" evidence="1">
    <location>
        <begin position="29"/>
        <end position="61"/>
    </location>
</feature>
<protein>
    <submittedName>
        <fullName evidence="4">DDE_Tnp_1_7 domain-containing protein</fullName>
    </submittedName>
</protein>
<accession>A0A0N5B7M4</accession>
<reference evidence="4" key="1">
    <citation type="submission" date="2017-02" db="UniProtKB">
        <authorList>
            <consortium name="WormBaseParasite"/>
        </authorList>
    </citation>
    <scope>IDENTIFICATION</scope>
</reference>
<dbReference type="AlphaFoldDB" id="A0A0N5B7M4"/>
<evidence type="ECO:0000259" key="2">
    <source>
        <dbReference type="Pfam" id="PF13843"/>
    </source>
</evidence>
<keyword evidence="3" id="KW-1185">Reference proteome</keyword>
<dbReference type="InterPro" id="IPR029526">
    <property type="entry name" value="PGBD"/>
</dbReference>
<dbReference type="WBParaSite" id="SPAL_0000204900.1">
    <property type="protein sequence ID" value="SPAL_0000204900.1"/>
    <property type="gene ID" value="SPAL_0000204900"/>
</dbReference>
<feature type="domain" description="PiggyBac transposable element-derived protein" evidence="2">
    <location>
        <begin position="106"/>
        <end position="261"/>
    </location>
</feature>
<dbReference type="PANTHER" id="PTHR46599:SF3">
    <property type="entry name" value="PIGGYBAC TRANSPOSABLE ELEMENT-DERIVED PROTEIN 4"/>
    <property type="match status" value="1"/>
</dbReference>
<dbReference type="PANTHER" id="PTHR46599">
    <property type="entry name" value="PIGGYBAC TRANSPOSABLE ELEMENT-DERIVED PROTEIN 4"/>
    <property type="match status" value="1"/>
</dbReference>
<sequence>MINYNQSQGEISECESDVDDRELLENFAGIINMDENDIPEDSDDEENESDDDEPQIKRMKIDESTVFSSDVEWKKNPSKVTSHLDSFVGETGPTSFSKNNIKCLLDTFMIFFPDEMKEKIVSCTNARASEKRKKEWMVMTISIFEKLLGIVILLGALKSAREKIRYVVQGPFSRFDKYRQYMIPAKLIVSYLANLCFENNVEEGDKFGCIRNIYQKFIAICGMAYNIGSEITVDETLIASKNRFKMRQFLKSKPAKYGLKF</sequence>
<evidence type="ECO:0000313" key="4">
    <source>
        <dbReference type="WBParaSite" id="SPAL_0000204900.1"/>
    </source>
</evidence>
<organism evidence="3 4">
    <name type="scientific">Strongyloides papillosus</name>
    <name type="common">Intestinal threadworm</name>
    <dbReference type="NCBI Taxonomy" id="174720"/>
    <lineage>
        <taxon>Eukaryota</taxon>
        <taxon>Metazoa</taxon>
        <taxon>Ecdysozoa</taxon>
        <taxon>Nematoda</taxon>
        <taxon>Chromadorea</taxon>
        <taxon>Rhabditida</taxon>
        <taxon>Tylenchina</taxon>
        <taxon>Panagrolaimomorpha</taxon>
        <taxon>Strongyloidoidea</taxon>
        <taxon>Strongyloididae</taxon>
        <taxon>Strongyloides</taxon>
    </lineage>
</organism>
<evidence type="ECO:0000256" key="1">
    <source>
        <dbReference type="SAM" id="MobiDB-lite"/>
    </source>
</evidence>
<dbReference type="Proteomes" id="UP000046392">
    <property type="component" value="Unplaced"/>
</dbReference>
<proteinExistence type="predicted"/>
<dbReference type="Pfam" id="PF13843">
    <property type="entry name" value="DDE_Tnp_1_7"/>
    <property type="match status" value="1"/>
</dbReference>
<name>A0A0N5B7M4_STREA</name>